<feature type="compositionally biased region" description="Polar residues" evidence="10">
    <location>
        <begin position="508"/>
        <end position="520"/>
    </location>
</feature>
<dbReference type="FunFam" id="3.30.40.10:FF:000309">
    <property type="entry name" value="E3 ubiquitin-protein ligase MBR2"/>
    <property type="match status" value="1"/>
</dbReference>
<feature type="region of interest" description="Disordered" evidence="10">
    <location>
        <begin position="286"/>
        <end position="327"/>
    </location>
</feature>
<keyword evidence="7" id="KW-0833">Ubl conjugation pathway</keyword>
<evidence type="ECO:0000313" key="12">
    <source>
        <dbReference type="EMBL" id="MQM18604.1"/>
    </source>
</evidence>
<dbReference type="GO" id="GO:0061630">
    <property type="term" value="F:ubiquitin protein ligase activity"/>
    <property type="evidence" value="ECO:0007669"/>
    <property type="project" value="UniProtKB-EC"/>
</dbReference>
<evidence type="ECO:0000256" key="7">
    <source>
        <dbReference type="ARBA" id="ARBA00022786"/>
    </source>
</evidence>
<evidence type="ECO:0000256" key="10">
    <source>
        <dbReference type="SAM" id="MobiDB-lite"/>
    </source>
</evidence>
<reference evidence="12" key="1">
    <citation type="submission" date="2017-07" db="EMBL/GenBank/DDBJ databases">
        <title>Taro Niue Genome Assembly and Annotation.</title>
        <authorList>
            <person name="Atibalentja N."/>
            <person name="Keating K."/>
            <person name="Fields C.J."/>
        </authorList>
    </citation>
    <scope>NUCLEOTIDE SEQUENCE</scope>
    <source>
        <strain evidence="12">Niue_2</strain>
        <tissue evidence="12">Leaf</tissue>
    </source>
</reference>
<dbReference type="PROSITE" id="PS50089">
    <property type="entry name" value="ZF_RING_2"/>
    <property type="match status" value="1"/>
</dbReference>
<evidence type="ECO:0000259" key="11">
    <source>
        <dbReference type="PROSITE" id="PS50089"/>
    </source>
</evidence>
<dbReference type="AlphaFoldDB" id="A0A843XGD9"/>
<evidence type="ECO:0000256" key="6">
    <source>
        <dbReference type="ARBA" id="ARBA00022771"/>
    </source>
</evidence>
<evidence type="ECO:0000256" key="4">
    <source>
        <dbReference type="ARBA" id="ARBA00022679"/>
    </source>
</evidence>
<feature type="compositionally biased region" description="Polar residues" evidence="10">
    <location>
        <begin position="478"/>
        <end position="493"/>
    </location>
</feature>
<dbReference type="OrthoDB" id="8062037at2759"/>
<feature type="compositionally biased region" description="Polar residues" evidence="10">
    <location>
        <begin position="316"/>
        <end position="327"/>
    </location>
</feature>
<name>A0A843XGD9_COLES</name>
<evidence type="ECO:0000313" key="13">
    <source>
        <dbReference type="Proteomes" id="UP000652761"/>
    </source>
</evidence>
<sequence length="814" mass="88517">CECVRLLGGHVQEDTGLHPLPALYNARLNLHLTVPFGCKKPPASKPSGVFSLFLRAGRFKLDNLLVFIAPSWKRKTLPLMQEQRSTVEPYTEAFELDHTSSSSSTAIDLQVYWTNVLNTGNVQNLPDYLQSPSQEDVPLRSVISHETGNLNEWNLGSSSSSEPVMNQTSHNDIEMENGWGTSANAGASTNMEERRLEAANLLSLDPVGINLNSNPVGQVQNFLQTSSSNDVSQNSDPDARLTGNHAQVSQSGLCPLYNPFGPELEQISSANGSTSACGTSTGGMSYLPEGIDGRPGSSLDGRRLSGKRKNIEGFPGQSSGSGSHSCFQQTENDLLHNVAARNISSGGLNITRSSDYLSNASPLNEHLNSRYGSGSRAAAAECLSSFSGSGSVEGSQRNFRMRINPVQQADSSAPNVWALGTSNRGPSFWSSNQPSSLLIPLNHSFESRPTIPRTSSESQSHLSSVPGAPQVVHPLPWNGTSNSRVGGFSSSPALGSERSATLRDEGSSRGTQRNSTSENPNFFPADELRNAAQGSINWGLANDNVGFPGSMASTSRVGSSSSVHSSIPPTWISHQNPPSQYPQTLSEFVRRAFPISVSDTADQLNNFLPQRPIHSSSSQEIAPQPSSVVRTHQQPLLRSAFLMDRRSDVTGASLRLRSLAAAREGRSRMISEHIRNALDLMLRGENIRFEDVLILDQSVFYGVADMHDRHRDMRLDVDNMSYEELLALEEQIGNVSTGLSEETIIKHLKQRRHLSITLTPSNEAEPCCICREEYIHGEDLGTLDCGHDFHAACIKQWLMHKNLCPICKTTAFVT</sequence>
<dbReference type="GO" id="GO:0043161">
    <property type="term" value="P:proteasome-mediated ubiquitin-dependent protein catabolic process"/>
    <property type="evidence" value="ECO:0007669"/>
    <property type="project" value="UniProtKB-ARBA"/>
</dbReference>
<keyword evidence="13" id="KW-1185">Reference proteome</keyword>
<feature type="compositionally biased region" description="Polar residues" evidence="10">
    <location>
        <begin position="452"/>
        <end position="463"/>
    </location>
</feature>
<dbReference type="EC" id="2.3.2.27" evidence="3"/>
<feature type="domain" description="RING-type" evidence="11">
    <location>
        <begin position="767"/>
        <end position="808"/>
    </location>
</feature>
<dbReference type="Pfam" id="PF13639">
    <property type="entry name" value="zf-RING_2"/>
    <property type="match status" value="1"/>
</dbReference>
<dbReference type="InterPro" id="IPR001841">
    <property type="entry name" value="Znf_RING"/>
</dbReference>
<accession>A0A843XGD9</accession>
<dbReference type="SUPFAM" id="SSF57850">
    <property type="entry name" value="RING/U-box"/>
    <property type="match status" value="1"/>
</dbReference>
<dbReference type="SMART" id="SM00184">
    <property type="entry name" value="RING"/>
    <property type="match status" value="1"/>
</dbReference>
<keyword evidence="6 9" id="KW-0863">Zinc-finger</keyword>
<dbReference type="GO" id="GO:0008270">
    <property type="term" value="F:zinc ion binding"/>
    <property type="evidence" value="ECO:0007669"/>
    <property type="project" value="UniProtKB-KW"/>
</dbReference>
<dbReference type="PANTHER" id="PTHR22937">
    <property type="entry name" value="E3 UBIQUITIN-PROTEIN LIGASE RNF165"/>
    <property type="match status" value="1"/>
</dbReference>
<evidence type="ECO:0000256" key="8">
    <source>
        <dbReference type="ARBA" id="ARBA00022833"/>
    </source>
</evidence>
<dbReference type="InterPro" id="IPR045191">
    <property type="entry name" value="MBR1/2-like"/>
</dbReference>
<evidence type="ECO:0000256" key="9">
    <source>
        <dbReference type="PROSITE-ProRule" id="PRU00175"/>
    </source>
</evidence>
<proteinExistence type="predicted"/>
<gene>
    <name evidence="12" type="ORF">Taro_051599</name>
</gene>
<protein>
    <recommendedName>
        <fullName evidence="3">RING-type E3 ubiquitin transferase</fullName>
        <ecNumber evidence="3">2.3.2.27</ecNumber>
    </recommendedName>
</protein>
<evidence type="ECO:0000256" key="3">
    <source>
        <dbReference type="ARBA" id="ARBA00012483"/>
    </source>
</evidence>
<keyword evidence="8" id="KW-0862">Zinc</keyword>
<comment type="catalytic activity">
    <reaction evidence="1">
        <text>S-ubiquitinyl-[E2 ubiquitin-conjugating enzyme]-L-cysteine + [acceptor protein]-L-lysine = [E2 ubiquitin-conjugating enzyme]-L-cysteine + N(6)-ubiquitinyl-[acceptor protein]-L-lysine.</text>
        <dbReference type="EC" id="2.3.2.27"/>
    </reaction>
</comment>
<feature type="region of interest" description="Disordered" evidence="10">
    <location>
        <begin position="448"/>
        <end position="525"/>
    </location>
</feature>
<dbReference type="EMBL" id="NMUH01008317">
    <property type="protein sequence ID" value="MQM18604.1"/>
    <property type="molecule type" value="Genomic_DNA"/>
</dbReference>
<dbReference type="PANTHER" id="PTHR22937:SF224">
    <property type="entry name" value="E3 UBIQUITIN-PROTEIN LIGASE MBR1-RELATED"/>
    <property type="match status" value="1"/>
</dbReference>
<dbReference type="InterPro" id="IPR013083">
    <property type="entry name" value="Znf_RING/FYVE/PHD"/>
</dbReference>
<evidence type="ECO:0000256" key="1">
    <source>
        <dbReference type="ARBA" id="ARBA00000900"/>
    </source>
</evidence>
<organism evidence="12 13">
    <name type="scientific">Colocasia esculenta</name>
    <name type="common">Wild taro</name>
    <name type="synonym">Arum esculentum</name>
    <dbReference type="NCBI Taxonomy" id="4460"/>
    <lineage>
        <taxon>Eukaryota</taxon>
        <taxon>Viridiplantae</taxon>
        <taxon>Streptophyta</taxon>
        <taxon>Embryophyta</taxon>
        <taxon>Tracheophyta</taxon>
        <taxon>Spermatophyta</taxon>
        <taxon>Magnoliopsida</taxon>
        <taxon>Liliopsida</taxon>
        <taxon>Araceae</taxon>
        <taxon>Aroideae</taxon>
        <taxon>Colocasieae</taxon>
        <taxon>Colocasia</taxon>
    </lineage>
</organism>
<comment type="caution">
    <text evidence="12">The sequence shown here is derived from an EMBL/GenBank/DDBJ whole genome shotgun (WGS) entry which is preliminary data.</text>
</comment>
<dbReference type="Proteomes" id="UP000652761">
    <property type="component" value="Unassembled WGS sequence"/>
</dbReference>
<comment type="pathway">
    <text evidence="2">Protein modification; protein ubiquitination.</text>
</comment>
<dbReference type="Gene3D" id="3.30.40.10">
    <property type="entry name" value="Zinc/RING finger domain, C3HC4 (zinc finger)"/>
    <property type="match status" value="1"/>
</dbReference>
<feature type="non-terminal residue" evidence="12">
    <location>
        <position position="1"/>
    </location>
</feature>
<evidence type="ECO:0000256" key="2">
    <source>
        <dbReference type="ARBA" id="ARBA00004906"/>
    </source>
</evidence>
<evidence type="ECO:0000256" key="5">
    <source>
        <dbReference type="ARBA" id="ARBA00022723"/>
    </source>
</evidence>
<keyword evidence="5" id="KW-0479">Metal-binding</keyword>
<dbReference type="GO" id="GO:0010228">
    <property type="term" value="P:vegetative to reproductive phase transition of meristem"/>
    <property type="evidence" value="ECO:0007669"/>
    <property type="project" value="UniProtKB-ARBA"/>
</dbReference>
<keyword evidence="4" id="KW-0808">Transferase</keyword>